<dbReference type="NCBIfam" id="NF040601">
    <property type="entry name" value="TerS_not_xtmA"/>
    <property type="match status" value="1"/>
</dbReference>
<evidence type="ECO:0000313" key="3">
    <source>
        <dbReference type="EMBL" id="PWV97450.1"/>
    </source>
</evidence>
<feature type="domain" description="Terminase ATPase subunit N-terminal" evidence="2">
    <location>
        <begin position="12"/>
        <end position="46"/>
    </location>
</feature>
<comment type="caution">
    <text evidence="3">The sequence shown here is derived from an EMBL/GenBank/DDBJ whole genome shotgun (WGS) entry which is preliminary data.</text>
</comment>
<reference evidence="3 4" key="1">
    <citation type="submission" date="2018-05" db="EMBL/GenBank/DDBJ databases">
        <title>Genomic Encyclopedia of Type Strains, Phase III (KMG-III): the genomes of soil and plant-associated and newly described type strains.</title>
        <authorList>
            <person name="Whitman W."/>
        </authorList>
    </citation>
    <scope>NUCLEOTIDE SEQUENCE [LARGE SCALE GENOMIC DNA]</scope>
    <source>
        <strain evidence="3 4">CECT 5696</strain>
    </source>
</reference>
<protein>
    <submittedName>
        <fullName evidence="3">Uncharacterized protein YjcR</fullName>
    </submittedName>
</protein>
<keyword evidence="4" id="KW-1185">Reference proteome</keyword>
<dbReference type="InterPro" id="IPR010332">
    <property type="entry name" value="ATPase_terminase-su_N"/>
</dbReference>
<dbReference type="Gene3D" id="1.10.10.60">
    <property type="entry name" value="Homeodomain-like"/>
    <property type="match status" value="1"/>
</dbReference>
<name>A0A2V2YNQ8_9BACL</name>
<evidence type="ECO:0000259" key="2">
    <source>
        <dbReference type="Pfam" id="PF06056"/>
    </source>
</evidence>
<dbReference type="RefSeq" id="WP_110045969.1">
    <property type="nucleotide sequence ID" value="NZ_CP054613.1"/>
</dbReference>
<feature type="region of interest" description="Disordered" evidence="1">
    <location>
        <begin position="39"/>
        <end position="73"/>
    </location>
</feature>
<dbReference type="Proteomes" id="UP000246635">
    <property type="component" value="Unassembled WGS sequence"/>
</dbReference>
<gene>
    <name evidence="3" type="ORF">DFQ01_12194</name>
</gene>
<accession>A0A2V2YNQ8</accession>
<evidence type="ECO:0000256" key="1">
    <source>
        <dbReference type="SAM" id="MobiDB-lite"/>
    </source>
</evidence>
<dbReference type="EMBL" id="QGTQ01000021">
    <property type="protein sequence ID" value="PWV97450.1"/>
    <property type="molecule type" value="Genomic_DNA"/>
</dbReference>
<dbReference type="OrthoDB" id="7358785at2"/>
<sequence>MAETHKLAELDYQAGLKYKEIAEKYGVTLNTVKSWKQRHGWERNKGAPSDKGMHTKRGGAPKGNKNAVGNNGGAPARNSNAVTHGLFQKYLPAESLEIMEQLQERNPIDIVWDNIMIQYTAIIRAQQIMFVKDRDDKTIERIEEKSGNVFGEKWEVQQAWDKQATFLQAQSRAMATLQSLIKQYDELLKTDLATEEQKARIEVLKAKVPNKDGVDPNAQITALADLINNPAPERVLTDD</sequence>
<dbReference type="AlphaFoldDB" id="A0A2V2YNQ8"/>
<evidence type="ECO:0000313" key="4">
    <source>
        <dbReference type="Proteomes" id="UP000246635"/>
    </source>
</evidence>
<organism evidence="3 4">
    <name type="scientific">Paenibacillus cellulosilyticus</name>
    <dbReference type="NCBI Taxonomy" id="375489"/>
    <lineage>
        <taxon>Bacteria</taxon>
        <taxon>Bacillati</taxon>
        <taxon>Bacillota</taxon>
        <taxon>Bacilli</taxon>
        <taxon>Bacillales</taxon>
        <taxon>Paenibacillaceae</taxon>
        <taxon>Paenibacillus</taxon>
    </lineage>
</organism>
<proteinExistence type="predicted"/>
<feature type="compositionally biased region" description="Low complexity" evidence="1">
    <location>
        <begin position="62"/>
        <end position="73"/>
    </location>
</feature>
<dbReference type="Pfam" id="PF06056">
    <property type="entry name" value="Terminase_5"/>
    <property type="match status" value="1"/>
</dbReference>